<dbReference type="KEGG" id="mjd:JDM601_3118"/>
<dbReference type="eggNOG" id="ENOG5032J85">
    <property type="taxonomic scope" value="Bacteria"/>
</dbReference>
<dbReference type="InterPro" id="IPR036390">
    <property type="entry name" value="WH_DNA-bd_sf"/>
</dbReference>
<dbReference type="Gene3D" id="1.10.10.10">
    <property type="entry name" value="Winged helix-like DNA-binding domain superfamily/Winged helix DNA-binding domain"/>
    <property type="match status" value="1"/>
</dbReference>
<evidence type="ECO:0000313" key="2">
    <source>
        <dbReference type="Proteomes" id="UP000009224"/>
    </source>
</evidence>
<dbReference type="SUPFAM" id="SSF46785">
    <property type="entry name" value="Winged helix' DNA-binding domain"/>
    <property type="match status" value="1"/>
</dbReference>
<dbReference type="AlphaFoldDB" id="F5Z303"/>
<accession>F5Z303</accession>
<organism evidence="1 2">
    <name type="scientific">Mycolicibacter sinensis (strain JDM601)</name>
    <name type="common">Mycobacterium sinense</name>
    <dbReference type="NCBI Taxonomy" id="875328"/>
    <lineage>
        <taxon>Bacteria</taxon>
        <taxon>Bacillati</taxon>
        <taxon>Actinomycetota</taxon>
        <taxon>Actinomycetes</taxon>
        <taxon>Mycobacteriales</taxon>
        <taxon>Mycobacteriaceae</taxon>
        <taxon>Mycolicibacter</taxon>
    </lineage>
</organism>
<dbReference type="RefSeq" id="WP_013830047.1">
    <property type="nucleotide sequence ID" value="NC_015576.1"/>
</dbReference>
<sequence>MGTATTAQLSDLLNSLGRRARAHVEKPDLTPAVWLINDLGRLVIRGNESDVRAAAAAVAAFREQLDMGDVVTKTPSKALSGVDSHAYLAGAMWAVNEMMNARLDSVDVPAESSRSQTRKHRVMRDVLSTLNTGTTWSPSSLLEAISAHGAEVRPDEVSRALGDLLQQGLVELMPPQAGADRRTKRFAITPAGRSVAEQSHTLTAATK</sequence>
<proteinExistence type="predicted"/>
<dbReference type="Proteomes" id="UP000009224">
    <property type="component" value="Chromosome"/>
</dbReference>
<protein>
    <submittedName>
        <fullName evidence="1">Uncharacterized protein</fullName>
    </submittedName>
</protein>
<keyword evidence="2" id="KW-1185">Reference proteome</keyword>
<evidence type="ECO:0000313" key="1">
    <source>
        <dbReference type="EMBL" id="AEF37118.1"/>
    </source>
</evidence>
<dbReference type="InterPro" id="IPR036388">
    <property type="entry name" value="WH-like_DNA-bd_sf"/>
</dbReference>
<reference evidence="1 2" key="1">
    <citation type="journal article" date="2011" name="J. Bacteriol.">
        <title>Complete genome sequence of a novel clinical isolate, the nontuberculous Mycobacterium strain JDM601.</title>
        <authorList>
            <person name="Zhang Z.Y."/>
            <person name="Sun Z.Q."/>
            <person name="Wang Z.L."/>
            <person name="Wen Z.L."/>
            <person name="Sun Q.W."/>
            <person name="Zhu Z.Q."/>
            <person name="Song Y.Z."/>
            <person name="Zhao J.W."/>
            <person name="Wang H.H."/>
            <person name="Zhang S.L."/>
            <person name="Guo X.K."/>
        </authorList>
    </citation>
    <scope>NUCLEOTIDE SEQUENCE [LARGE SCALE GENOMIC DNA]</scope>
    <source>
        <strain evidence="1 2">JDM601</strain>
    </source>
</reference>
<gene>
    <name evidence="1" type="ordered locus">JDM601_3118</name>
</gene>
<dbReference type="HOGENOM" id="CLU_1325160_0_0_11"/>
<dbReference type="OrthoDB" id="4775471at2"/>
<name>F5Z303_MYCSD</name>
<dbReference type="EMBL" id="CP002329">
    <property type="protein sequence ID" value="AEF37118.1"/>
    <property type="molecule type" value="Genomic_DNA"/>
</dbReference>